<keyword evidence="7" id="KW-0059">Arsenical resistance</keyword>
<keyword evidence="5" id="KW-1003">Cell membrane</keyword>
<evidence type="ECO:0000256" key="10">
    <source>
        <dbReference type="SAM" id="Phobius"/>
    </source>
</evidence>
<accession>A0A7J5ULR6</accession>
<evidence type="ECO:0000256" key="9">
    <source>
        <dbReference type="ARBA" id="ARBA00023136"/>
    </source>
</evidence>
<dbReference type="PANTHER" id="PTHR43302">
    <property type="entry name" value="TRANSPORTER ARSB-RELATED"/>
    <property type="match status" value="1"/>
</dbReference>
<keyword evidence="9 10" id="KW-0472">Membrane</keyword>
<dbReference type="PRINTS" id="PR00758">
    <property type="entry name" value="ARSENICPUMP"/>
</dbReference>
<organism evidence="12 13">
    <name type="scientific">Georgenia thermotolerans</name>
    <dbReference type="NCBI Taxonomy" id="527326"/>
    <lineage>
        <taxon>Bacteria</taxon>
        <taxon>Bacillati</taxon>
        <taxon>Actinomycetota</taxon>
        <taxon>Actinomycetes</taxon>
        <taxon>Micrococcales</taxon>
        <taxon>Bogoriellaceae</taxon>
        <taxon>Georgenia</taxon>
    </lineage>
</organism>
<evidence type="ECO:0000256" key="7">
    <source>
        <dbReference type="ARBA" id="ARBA00022849"/>
    </source>
</evidence>
<dbReference type="GO" id="GO:0046685">
    <property type="term" value="P:response to arsenic-containing substance"/>
    <property type="evidence" value="ECO:0007669"/>
    <property type="project" value="UniProtKB-KW"/>
</dbReference>
<comment type="similarity">
    <text evidence="2">Belongs to the ArsB family.</text>
</comment>
<dbReference type="GO" id="GO:0015105">
    <property type="term" value="F:arsenite transmembrane transporter activity"/>
    <property type="evidence" value="ECO:0007669"/>
    <property type="project" value="InterPro"/>
</dbReference>
<dbReference type="Pfam" id="PF03600">
    <property type="entry name" value="CitMHS"/>
    <property type="match status" value="1"/>
</dbReference>
<evidence type="ECO:0000313" key="12">
    <source>
        <dbReference type="EMBL" id="KAE8763307.1"/>
    </source>
</evidence>
<dbReference type="InterPro" id="IPR004680">
    <property type="entry name" value="Cit_transptr-like_dom"/>
</dbReference>
<comment type="subcellular location">
    <subcellularLocation>
        <location evidence="1">Cell membrane</location>
        <topology evidence="1">Multi-pass membrane protein</topology>
    </subcellularLocation>
</comment>
<sequence>MQTVVVVALLVAVLGFAVARPRGLPEAVAAVPAAVAVVALGAVTPAGAWAEVRALLPVVAFLVAVLVLAHLCDAEGLFDAAGAAMARVAGGRPQRLLVAVFVTASLVTAVLSLDATVVLLTPVVFATAAGAGVRPKPFVYACTHLANSASLWLPVSNLTNLLALRASGLTFARFAAVMALPWLAVIAVEYVVLRRFFAVDLALRAPREAPRAAPVSRGTVALVLVTLAAFVLAAVLGVEPAWAAAGGAAVLAVRALARRRTGPAALLGAANLPFAVFVLALGVVVSAVVRGGLGDVVAAALPHGTAFLPLLGTAALAAVLANLLNNLPAVLLLLPLVAPVGGAAAVLAVLVGVNVGPNLTYVGSLATLLWRRVLRAHDVEPGLWEFSRLGLVSVPAGLVAGVAALSLALALAGG</sequence>
<dbReference type="EMBL" id="WHJE01000081">
    <property type="protein sequence ID" value="KAE8763307.1"/>
    <property type="molecule type" value="Genomic_DNA"/>
</dbReference>
<keyword evidence="13" id="KW-1185">Reference proteome</keyword>
<keyword evidence="6 10" id="KW-0812">Transmembrane</keyword>
<evidence type="ECO:0000313" key="13">
    <source>
        <dbReference type="Proteomes" id="UP000451860"/>
    </source>
</evidence>
<evidence type="ECO:0000256" key="1">
    <source>
        <dbReference type="ARBA" id="ARBA00004651"/>
    </source>
</evidence>
<comment type="caution">
    <text evidence="12">The sequence shown here is derived from an EMBL/GenBank/DDBJ whole genome shotgun (WGS) entry which is preliminary data.</text>
</comment>
<protein>
    <submittedName>
        <fullName evidence="12">Arsenic transporter</fullName>
    </submittedName>
</protein>
<feature type="transmembrane region" description="Helical" evidence="10">
    <location>
        <begin position="331"/>
        <end position="353"/>
    </location>
</feature>
<name>A0A7J5ULR6_9MICO</name>
<keyword evidence="4" id="KW-0813">Transport</keyword>
<evidence type="ECO:0000256" key="4">
    <source>
        <dbReference type="ARBA" id="ARBA00022448"/>
    </source>
</evidence>
<evidence type="ECO:0000259" key="11">
    <source>
        <dbReference type="Pfam" id="PF03600"/>
    </source>
</evidence>
<feature type="transmembrane region" description="Helical" evidence="10">
    <location>
        <begin position="98"/>
        <end position="126"/>
    </location>
</feature>
<feature type="transmembrane region" description="Helical" evidence="10">
    <location>
        <begin position="264"/>
        <end position="289"/>
    </location>
</feature>
<dbReference type="OrthoDB" id="9774335at2"/>
<feature type="transmembrane region" description="Helical" evidence="10">
    <location>
        <begin position="29"/>
        <end position="48"/>
    </location>
</feature>
<dbReference type="GO" id="GO:0005886">
    <property type="term" value="C:plasma membrane"/>
    <property type="evidence" value="ECO:0007669"/>
    <property type="project" value="UniProtKB-SubCell"/>
</dbReference>
<evidence type="ECO:0000256" key="5">
    <source>
        <dbReference type="ARBA" id="ARBA00022475"/>
    </source>
</evidence>
<dbReference type="Proteomes" id="UP000451860">
    <property type="component" value="Unassembled WGS sequence"/>
</dbReference>
<evidence type="ECO:0000256" key="2">
    <source>
        <dbReference type="ARBA" id="ARBA00006433"/>
    </source>
</evidence>
<evidence type="ECO:0000256" key="6">
    <source>
        <dbReference type="ARBA" id="ARBA00022692"/>
    </source>
</evidence>
<dbReference type="AlphaFoldDB" id="A0A7J5ULR6"/>
<evidence type="ECO:0000256" key="8">
    <source>
        <dbReference type="ARBA" id="ARBA00022989"/>
    </source>
</evidence>
<dbReference type="PANTHER" id="PTHR43302:SF5">
    <property type="entry name" value="TRANSPORTER ARSB-RELATED"/>
    <property type="match status" value="1"/>
</dbReference>
<feature type="transmembrane region" description="Helical" evidence="10">
    <location>
        <begin position="214"/>
        <end position="235"/>
    </location>
</feature>
<proteinExistence type="inferred from homology"/>
<comment type="similarity">
    <text evidence="3">Belongs to the CitM (TC 2.A.11) transporter family.</text>
</comment>
<reference evidence="12 13" key="1">
    <citation type="submission" date="2019-10" db="EMBL/GenBank/DDBJ databases">
        <title>Georgenia wutianyii sp. nov. and Georgenia yuyongxinii sp. nov. isolated from plateau pika (Ochotona curzoniae) in the Qinghai-Tibet plateau of China.</title>
        <authorList>
            <person name="Tian Z."/>
        </authorList>
    </citation>
    <scope>NUCLEOTIDE SEQUENCE [LARGE SCALE GENOMIC DNA]</scope>
    <source>
        <strain evidence="12 13">DSM 21501</strain>
    </source>
</reference>
<feature type="transmembrane region" description="Helical" evidence="10">
    <location>
        <begin position="301"/>
        <end position="324"/>
    </location>
</feature>
<feature type="transmembrane region" description="Helical" evidence="10">
    <location>
        <begin position="389"/>
        <end position="412"/>
    </location>
</feature>
<feature type="transmembrane region" description="Helical" evidence="10">
    <location>
        <begin position="55"/>
        <end position="78"/>
    </location>
</feature>
<feature type="transmembrane region" description="Helical" evidence="10">
    <location>
        <begin position="175"/>
        <end position="193"/>
    </location>
</feature>
<dbReference type="InterPro" id="IPR000802">
    <property type="entry name" value="Arsenical_pump_ArsB"/>
</dbReference>
<keyword evidence="8 10" id="KW-1133">Transmembrane helix</keyword>
<feature type="domain" description="Citrate transporter-like" evidence="11">
    <location>
        <begin position="24"/>
        <end position="345"/>
    </location>
</feature>
<evidence type="ECO:0000256" key="3">
    <source>
        <dbReference type="ARBA" id="ARBA00009843"/>
    </source>
</evidence>
<gene>
    <name evidence="12" type="ORF">GB883_14845</name>
</gene>
<feature type="transmembrane region" description="Helical" evidence="10">
    <location>
        <begin position="241"/>
        <end position="257"/>
    </location>
</feature>